<evidence type="ECO:0000313" key="1">
    <source>
        <dbReference type="EMBL" id="KAE8397343.1"/>
    </source>
</evidence>
<reference evidence="1 2" key="1">
    <citation type="submission" date="2019-04" db="EMBL/GenBank/DDBJ databases">
        <authorList>
            <consortium name="DOE Joint Genome Institute"/>
            <person name="Mondo S."/>
            <person name="Kjaerbolling I."/>
            <person name="Vesth T."/>
            <person name="Frisvad J.C."/>
            <person name="Nybo J.L."/>
            <person name="Theobald S."/>
            <person name="Kildgaard S."/>
            <person name="Isbrandt T."/>
            <person name="Kuo A."/>
            <person name="Sato A."/>
            <person name="Lyhne E.K."/>
            <person name="Kogle M.E."/>
            <person name="Wiebenga A."/>
            <person name="Kun R.S."/>
            <person name="Lubbers R.J."/>
            <person name="Makela M.R."/>
            <person name="Barry K."/>
            <person name="Chovatia M."/>
            <person name="Clum A."/>
            <person name="Daum C."/>
            <person name="Haridas S."/>
            <person name="He G."/>
            <person name="LaButti K."/>
            <person name="Lipzen A."/>
            <person name="Riley R."/>
            <person name="Salamov A."/>
            <person name="Simmons B.A."/>
            <person name="Magnuson J.K."/>
            <person name="Henrissat B."/>
            <person name="Mortensen U.H."/>
            <person name="Larsen T.O."/>
            <person name="Devries R.P."/>
            <person name="Grigoriev I.V."/>
            <person name="Machida M."/>
            <person name="Baker S.E."/>
            <person name="Andersen M.R."/>
            <person name="Cantor M.N."/>
            <person name="Hua S.X."/>
        </authorList>
    </citation>
    <scope>NUCLEOTIDE SEQUENCE [LARGE SCALE GENOMIC DNA]</scope>
    <source>
        <strain evidence="1 2">CBS 119388</strain>
    </source>
</reference>
<gene>
    <name evidence="1" type="ORF">BDV37DRAFT_265858</name>
</gene>
<evidence type="ECO:0000313" key="2">
    <source>
        <dbReference type="Proteomes" id="UP000325579"/>
    </source>
</evidence>
<organism evidence="1 2">
    <name type="scientific">Aspergillus pseudonomiae</name>
    <dbReference type="NCBI Taxonomy" id="1506151"/>
    <lineage>
        <taxon>Eukaryota</taxon>
        <taxon>Fungi</taxon>
        <taxon>Dikarya</taxon>
        <taxon>Ascomycota</taxon>
        <taxon>Pezizomycotina</taxon>
        <taxon>Eurotiomycetes</taxon>
        <taxon>Eurotiomycetidae</taxon>
        <taxon>Eurotiales</taxon>
        <taxon>Aspergillaceae</taxon>
        <taxon>Aspergillus</taxon>
        <taxon>Aspergillus subgen. Circumdati</taxon>
    </lineage>
</organism>
<proteinExistence type="predicted"/>
<sequence length="74" mass="8234">MLCCTLRPDYTPPSPLYSLLHSLLSLFVTIEMGCYQPCNIVKRGSSATYEIQRVLFILKAIPLLGIFALEGEIA</sequence>
<dbReference type="AlphaFoldDB" id="A0A5N7CUQ9"/>
<dbReference type="Proteomes" id="UP000325579">
    <property type="component" value="Unassembled WGS sequence"/>
</dbReference>
<accession>A0A5N7CUQ9</accession>
<dbReference type="EMBL" id="ML736901">
    <property type="protein sequence ID" value="KAE8397343.1"/>
    <property type="molecule type" value="Genomic_DNA"/>
</dbReference>
<dbReference type="GeneID" id="43668540"/>
<dbReference type="RefSeq" id="XP_031934662.1">
    <property type="nucleotide sequence ID" value="XM_032083849.1"/>
</dbReference>
<keyword evidence="2" id="KW-1185">Reference proteome</keyword>
<name>A0A5N7CUQ9_9EURO</name>
<protein>
    <submittedName>
        <fullName evidence="1">Uncharacterized protein</fullName>
    </submittedName>
</protein>